<keyword evidence="2" id="KW-1185">Reference proteome</keyword>
<evidence type="ECO:0000313" key="1">
    <source>
        <dbReference type="EMBL" id="OMO82503.1"/>
    </source>
</evidence>
<evidence type="ECO:0000313" key="2">
    <source>
        <dbReference type="Proteomes" id="UP000187203"/>
    </source>
</evidence>
<dbReference type="Proteomes" id="UP000187203">
    <property type="component" value="Unassembled WGS sequence"/>
</dbReference>
<gene>
    <name evidence="1" type="ORF">COLO4_22945</name>
</gene>
<proteinExistence type="predicted"/>
<sequence length="65" mass="7551">MENIVSVSVSYLRPTERQDRKEIIHRSQTIDTNLNATSITRPRYRADIVKQEVHVARDSVRSASR</sequence>
<organism evidence="1 2">
    <name type="scientific">Corchorus olitorius</name>
    <dbReference type="NCBI Taxonomy" id="93759"/>
    <lineage>
        <taxon>Eukaryota</taxon>
        <taxon>Viridiplantae</taxon>
        <taxon>Streptophyta</taxon>
        <taxon>Embryophyta</taxon>
        <taxon>Tracheophyta</taxon>
        <taxon>Spermatophyta</taxon>
        <taxon>Magnoliopsida</taxon>
        <taxon>eudicotyledons</taxon>
        <taxon>Gunneridae</taxon>
        <taxon>Pentapetalae</taxon>
        <taxon>rosids</taxon>
        <taxon>malvids</taxon>
        <taxon>Malvales</taxon>
        <taxon>Malvaceae</taxon>
        <taxon>Grewioideae</taxon>
        <taxon>Apeibeae</taxon>
        <taxon>Corchorus</taxon>
    </lineage>
</organism>
<accession>A0A1R3IIW4</accession>
<dbReference type="EMBL" id="AWUE01018132">
    <property type="protein sequence ID" value="OMO82503.1"/>
    <property type="molecule type" value="Genomic_DNA"/>
</dbReference>
<reference evidence="2" key="1">
    <citation type="submission" date="2013-09" db="EMBL/GenBank/DDBJ databases">
        <title>Corchorus olitorius genome sequencing.</title>
        <authorList>
            <person name="Alam M."/>
            <person name="Haque M.S."/>
            <person name="Islam M.S."/>
            <person name="Emdad E.M."/>
            <person name="Islam M.M."/>
            <person name="Ahmed B."/>
            <person name="Halim A."/>
            <person name="Hossen Q.M.M."/>
            <person name="Hossain M.Z."/>
            <person name="Ahmed R."/>
            <person name="Khan M.M."/>
            <person name="Islam R."/>
            <person name="Rashid M.M."/>
            <person name="Khan S.A."/>
            <person name="Rahman M.S."/>
            <person name="Alam M."/>
            <person name="Yahiya A.S."/>
            <person name="Khan M.S."/>
            <person name="Azam M.S."/>
            <person name="Haque T."/>
            <person name="Lashkar M.Z.H."/>
            <person name="Akhand A.I."/>
            <person name="Morshed G."/>
            <person name="Roy S."/>
            <person name="Uddin K.S."/>
            <person name="Rabeya T."/>
            <person name="Hossain A.S."/>
            <person name="Chowdhury A."/>
            <person name="Snigdha A.R."/>
            <person name="Mortoza M.S."/>
            <person name="Matin S.A."/>
            <person name="Hoque S.M.E."/>
            <person name="Islam M.K."/>
            <person name="Roy D.K."/>
            <person name="Haider R."/>
            <person name="Moosa M.M."/>
            <person name="Elias S.M."/>
            <person name="Hasan A.M."/>
            <person name="Jahan S."/>
            <person name="Shafiuddin M."/>
            <person name="Mahmood N."/>
            <person name="Shommy N.S."/>
        </authorList>
    </citation>
    <scope>NUCLEOTIDE SEQUENCE [LARGE SCALE GENOMIC DNA]</scope>
    <source>
        <strain evidence="2">cv. O-4</strain>
    </source>
</reference>
<dbReference type="AlphaFoldDB" id="A0A1R3IIW4"/>
<comment type="caution">
    <text evidence="1">The sequence shown here is derived from an EMBL/GenBank/DDBJ whole genome shotgun (WGS) entry which is preliminary data.</text>
</comment>
<name>A0A1R3IIW4_9ROSI</name>
<protein>
    <submittedName>
        <fullName evidence="1">Uncharacterized protein</fullName>
    </submittedName>
</protein>